<dbReference type="Gene3D" id="2.130.10.10">
    <property type="entry name" value="YVTN repeat-like/Quinoprotein amine dehydrogenase"/>
    <property type="match status" value="1"/>
</dbReference>
<keyword evidence="1" id="KW-0472">Membrane</keyword>
<dbReference type="SUPFAM" id="SSF50939">
    <property type="entry name" value="Sialidases"/>
    <property type="match status" value="1"/>
</dbReference>
<accession>A0ABN2HA08</accession>
<protein>
    <recommendedName>
        <fullName evidence="4">Exo-alpha-sialidase</fullName>
    </recommendedName>
</protein>
<dbReference type="InterPro" id="IPR015943">
    <property type="entry name" value="WD40/YVTN_repeat-like_dom_sf"/>
</dbReference>
<dbReference type="RefSeq" id="WP_163573113.1">
    <property type="nucleotide sequence ID" value="NZ_BAAANY010000012.1"/>
</dbReference>
<feature type="transmembrane region" description="Helical" evidence="1">
    <location>
        <begin position="41"/>
        <end position="59"/>
    </location>
</feature>
<sequence>MTTPADFVDVREKVDELGAFPDLASIHRKGLTRRRIRRQSWVLVPVAIVVVVALAAYAAPRLGSDTDRTLPPATAVWAPPTGTPPLLPPAVHGPLHGVKIPADQRMELMSSGTADEWRTYALTRTKDGKFALTRTLDGGYTWQAWTLPAEIPKLVNSVDGTPSEPAGPVAGDGQTVTIGDYVSLDGGQSWTRRSAPEATVDQVPSGWRAITYLHVTNGGTLGLAAQDPGSGARKPLAHQPPLQVVEDDNPGSWWQPGGHLRQAADGSLWTLVNKEVIRTSASKAPASHSSPAISHDAGRSWKLADQIPADIVDVDGRTAYAIGRTGAVYVSTDGGGSWDRVSAHGLPNRQIGGGALRSDGSLLVRAYAPGQPDDAQVWISKDGGQTFAQAIGAGHVQWLGDTAAGGVVANVRVEKDPDKQVPAVWLVSQDGLHWNAAPEPPAVYVVPSRGKTVGG</sequence>
<dbReference type="CDD" id="cd15482">
    <property type="entry name" value="Sialidase_non-viral"/>
    <property type="match status" value="1"/>
</dbReference>
<comment type="caution">
    <text evidence="2">The sequence shown here is derived from an EMBL/GenBank/DDBJ whole genome shotgun (WGS) entry which is preliminary data.</text>
</comment>
<keyword evidence="1" id="KW-1133">Transmembrane helix</keyword>
<keyword evidence="1" id="KW-0812">Transmembrane</keyword>
<dbReference type="InterPro" id="IPR036278">
    <property type="entry name" value="Sialidase_sf"/>
</dbReference>
<gene>
    <name evidence="2" type="ORF">GCM10009765_37210</name>
</gene>
<evidence type="ECO:0000256" key="1">
    <source>
        <dbReference type="SAM" id="Phobius"/>
    </source>
</evidence>
<keyword evidence="3" id="KW-1185">Reference proteome</keyword>
<dbReference type="Proteomes" id="UP001500618">
    <property type="component" value="Unassembled WGS sequence"/>
</dbReference>
<name>A0ABN2HA08_9ACTN</name>
<evidence type="ECO:0000313" key="3">
    <source>
        <dbReference type="Proteomes" id="UP001500618"/>
    </source>
</evidence>
<evidence type="ECO:0008006" key="4">
    <source>
        <dbReference type="Google" id="ProtNLM"/>
    </source>
</evidence>
<organism evidence="2 3">
    <name type="scientific">Fodinicola feengrottensis</name>
    <dbReference type="NCBI Taxonomy" id="435914"/>
    <lineage>
        <taxon>Bacteria</taxon>
        <taxon>Bacillati</taxon>
        <taxon>Actinomycetota</taxon>
        <taxon>Actinomycetes</taxon>
        <taxon>Mycobacteriales</taxon>
        <taxon>Fodinicola</taxon>
    </lineage>
</organism>
<proteinExistence type="predicted"/>
<reference evidence="2 3" key="1">
    <citation type="journal article" date="2019" name="Int. J. Syst. Evol. Microbiol.">
        <title>The Global Catalogue of Microorganisms (GCM) 10K type strain sequencing project: providing services to taxonomists for standard genome sequencing and annotation.</title>
        <authorList>
            <consortium name="The Broad Institute Genomics Platform"/>
            <consortium name="The Broad Institute Genome Sequencing Center for Infectious Disease"/>
            <person name="Wu L."/>
            <person name="Ma J."/>
        </authorList>
    </citation>
    <scope>NUCLEOTIDE SEQUENCE [LARGE SCALE GENOMIC DNA]</scope>
    <source>
        <strain evidence="2 3">JCM 14718</strain>
    </source>
</reference>
<dbReference type="EMBL" id="BAAANY010000012">
    <property type="protein sequence ID" value="GAA1684369.1"/>
    <property type="molecule type" value="Genomic_DNA"/>
</dbReference>
<evidence type="ECO:0000313" key="2">
    <source>
        <dbReference type="EMBL" id="GAA1684369.1"/>
    </source>
</evidence>